<gene>
    <name evidence="2" type="ORF">MCW_01375</name>
</gene>
<accession>J0QD61</accession>
<dbReference type="EMBL" id="AILX01000027">
    <property type="protein sequence ID" value="EJF83306.1"/>
    <property type="molecule type" value="Genomic_DNA"/>
</dbReference>
<comment type="caution">
    <text evidence="2">The sequence shown here is derived from an EMBL/GenBank/DDBJ whole genome shotgun (WGS) entry which is preliminary data.</text>
</comment>
<dbReference type="Proteomes" id="UP000002646">
    <property type="component" value="Unassembled WGS sequence"/>
</dbReference>
<dbReference type="Pfam" id="PF03797">
    <property type="entry name" value="Autotransporter"/>
    <property type="match status" value="1"/>
</dbReference>
<dbReference type="NCBIfam" id="TIGR01414">
    <property type="entry name" value="autotrans_barl"/>
    <property type="match status" value="1"/>
</dbReference>
<reference evidence="2 3" key="1">
    <citation type="submission" date="2012-03" db="EMBL/GenBank/DDBJ databases">
        <title>The Genome Sequence of Bartonella washoensis 085-0475.</title>
        <authorList>
            <consortium name="The Broad Institute Genome Sequencing Platform"/>
            <consortium name="The Broad Institute Genome Sequencing Center for Infectious Disease"/>
            <person name="Feldgarden M."/>
            <person name="Kirby J."/>
            <person name="Kosoy M."/>
            <person name="Birtles R."/>
            <person name="Probert W.S."/>
            <person name="Chiaraviglio L."/>
            <person name="Young S.K."/>
            <person name="Zeng Q."/>
            <person name="Gargeya S."/>
            <person name="Fitzgerald M."/>
            <person name="Haas B."/>
            <person name="Abouelleil A."/>
            <person name="Alvarado L."/>
            <person name="Arachchi H.M."/>
            <person name="Berlin A."/>
            <person name="Chapman S.B."/>
            <person name="Gearin G."/>
            <person name="Goldberg J."/>
            <person name="Griggs A."/>
            <person name="Gujja S."/>
            <person name="Hansen M."/>
            <person name="Heiman D."/>
            <person name="Howarth C."/>
            <person name="Larimer J."/>
            <person name="Lui A."/>
            <person name="MacDonald P.J.P."/>
            <person name="McCowen C."/>
            <person name="Montmayeur A."/>
            <person name="Murphy C."/>
            <person name="Neiman D."/>
            <person name="Pearson M."/>
            <person name="Priest M."/>
            <person name="Roberts A."/>
            <person name="Saif S."/>
            <person name="Shea T."/>
            <person name="Sisk P."/>
            <person name="Stolte C."/>
            <person name="Sykes S."/>
            <person name="Wortman J."/>
            <person name="Nusbaum C."/>
            <person name="Birren B."/>
        </authorList>
    </citation>
    <scope>NUCLEOTIDE SEQUENCE [LARGE SCALE GENOMIC DNA]</scope>
    <source>
        <strain evidence="2 3">085-0475</strain>
    </source>
</reference>
<proteinExistence type="predicted"/>
<evidence type="ECO:0000313" key="2">
    <source>
        <dbReference type="EMBL" id="EJF83306.1"/>
    </source>
</evidence>
<dbReference type="InterPro" id="IPR036709">
    <property type="entry name" value="Autotransporte_beta_dom_sf"/>
</dbReference>
<dbReference type="AlphaFoldDB" id="J0QD61"/>
<dbReference type="PATRIC" id="fig|1094564.3.peg.1624"/>
<feature type="domain" description="Autotransporter" evidence="1">
    <location>
        <begin position="6"/>
        <end position="90"/>
    </location>
</feature>
<sequence>MRDVDNLDVDLGKFYQWMVRFGGRLSKLLSSSEERRVISFYGKLYLSHSFGDRQFVSFKRDFQLDAFGSSLEVGVGFNARVYPKFTLHGDIIYQHWLTKAGFSGIGFSAGLRYLF</sequence>
<dbReference type="GO" id="GO:0019867">
    <property type="term" value="C:outer membrane"/>
    <property type="evidence" value="ECO:0007669"/>
    <property type="project" value="InterPro"/>
</dbReference>
<organism evidence="2 3">
    <name type="scientific">Cardidatus Bartonella washoeensis 085-0475</name>
    <dbReference type="NCBI Taxonomy" id="1094564"/>
    <lineage>
        <taxon>Bacteria</taxon>
        <taxon>Pseudomonadati</taxon>
        <taxon>Pseudomonadota</taxon>
        <taxon>Alphaproteobacteria</taxon>
        <taxon>Hyphomicrobiales</taxon>
        <taxon>Bartonellaceae</taxon>
        <taxon>Bartonella</taxon>
    </lineage>
</organism>
<evidence type="ECO:0000313" key="3">
    <source>
        <dbReference type="Proteomes" id="UP000002646"/>
    </source>
</evidence>
<dbReference type="SUPFAM" id="SSF103515">
    <property type="entry name" value="Autotransporter"/>
    <property type="match status" value="1"/>
</dbReference>
<dbReference type="InterPro" id="IPR006315">
    <property type="entry name" value="OM_autotransptr_brl_dom"/>
</dbReference>
<dbReference type="Gene3D" id="2.40.128.130">
    <property type="entry name" value="Autotransporter beta-domain"/>
    <property type="match status" value="1"/>
</dbReference>
<protein>
    <submittedName>
        <fullName evidence="2">Outer membrane autotransporter barrel domain-containing protein</fullName>
    </submittedName>
</protein>
<dbReference type="HOGENOM" id="CLU_150987_0_0_5"/>
<name>J0QD61_9HYPH</name>
<evidence type="ECO:0000259" key="1">
    <source>
        <dbReference type="Pfam" id="PF03797"/>
    </source>
</evidence>
<dbReference type="InterPro" id="IPR005546">
    <property type="entry name" value="Autotransporte_beta"/>
</dbReference>